<dbReference type="EMBL" id="JAAALK010000080">
    <property type="protein sequence ID" value="KAG8091710.1"/>
    <property type="molecule type" value="Genomic_DNA"/>
</dbReference>
<organism evidence="2 3">
    <name type="scientific">Zizania palustris</name>
    <name type="common">Northern wild rice</name>
    <dbReference type="NCBI Taxonomy" id="103762"/>
    <lineage>
        <taxon>Eukaryota</taxon>
        <taxon>Viridiplantae</taxon>
        <taxon>Streptophyta</taxon>
        <taxon>Embryophyta</taxon>
        <taxon>Tracheophyta</taxon>
        <taxon>Spermatophyta</taxon>
        <taxon>Magnoliopsida</taxon>
        <taxon>Liliopsida</taxon>
        <taxon>Poales</taxon>
        <taxon>Poaceae</taxon>
        <taxon>BOP clade</taxon>
        <taxon>Oryzoideae</taxon>
        <taxon>Oryzeae</taxon>
        <taxon>Zizaniinae</taxon>
        <taxon>Zizania</taxon>
    </lineage>
</organism>
<gene>
    <name evidence="2" type="ORF">GUJ93_ZPchr0012g20352</name>
</gene>
<feature type="region of interest" description="Disordered" evidence="1">
    <location>
        <begin position="18"/>
        <end position="64"/>
    </location>
</feature>
<evidence type="ECO:0008006" key="4">
    <source>
        <dbReference type="Google" id="ProtNLM"/>
    </source>
</evidence>
<reference evidence="2" key="2">
    <citation type="submission" date="2021-02" db="EMBL/GenBank/DDBJ databases">
        <authorList>
            <person name="Kimball J.A."/>
            <person name="Haas M.W."/>
            <person name="Macchietto M."/>
            <person name="Kono T."/>
            <person name="Duquette J."/>
            <person name="Shao M."/>
        </authorList>
    </citation>
    <scope>NUCLEOTIDE SEQUENCE</scope>
    <source>
        <tissue evidence="2">Fresh leaf tissue</tissue>
    </source>
</reference>
<feature type="compositionally biased region" description="Gly residues" evidence="1">
    <location>
        <begin position="30"/>
        <end position="56"/>
    </location>
</feature>
<sequence length="152" mass="15356">MFGCCKVLGTVVEATKKEDKATASGADAAGDGGDGQGAGAGAGGSGGDGGGGGGGGGDDRLRRGRKRKPQSLYWVLVQVNNLEECHLLIRRVAMEIIGVDAVTIDVPNSQVTIAGPMATDPDSLVAILRTRSNLAIDIVSAPFRGYTPSSSV</sequence>
<evidence type="ECO:0000313" key="2">
    <source>
        <dbReference type="EMBL" id="KAG8091710.1"/>
    </source>
</evidence>
<dbReference type="AlphaFoldDB" id="A0A8J5WIA0"/>
<accession>A0A8J5WIA0</accession>
<proteinExistence type="predicted"/>
<dbReference type="Proteomes" id="UP000729402">
    <property type="component" value="Unassembled WGS sequence"/>
</dbReference>
<name>A0A8J5WIA0_ZIZPA</name>
<evidence type="ECO:0000256" key="1">
    <source>
        <dbReference type="SAM" id="MobiDB-lite"/>
    </source>
</evidence>
<protein>
    <recommendedName>
        <fullName evidence="4">HMA domain-containing protein</fullName>
    </recommendedName>
</protein>
<reference evidence="2" key="1">
    <citation type="journal article" date="2021" name="bioRxiv">
        <title>Whole Genome Assembly and Annotation of Northern Wild Rice, Zizania palustris L., Supports a Whole Genome Duplication in the Zizania Genus.</title>
        <authorList>
            <person name="Haas M."/>
            <person name="Kono T."/>
            <person name="Macchietto M."/>
            <person name="Millas R."/>
            <person name="McGilp L."/>
            <person name="Shao M."/>
            <person name="Duquette J."/>
            <person name="Hirsch C.N."/>
            <person name="Kimball J."/>
        </authorList>
    </citation>
    <scope>NUCLEOTIDE SEQUENCE</scope>
    <source>
        <tissue evidence="2">Fresh leaf tissue</tissue>
    </source>
</reference>
<comment type="caution">
    <text evidence="2">The sequence shown here is derived from an EMBL/GenBank/DDBJ whole genome shotgun (WGS) entry which is preliminary data.</text>
</comment>
<keyword evidence="3" id="KW-1185">Reference proteome</keyword>
<evidence type="ECO:0000313" key="3">
    <source>
        <dbReference type="Proteomes" id="UP000729402"/>
    </source>
</evidence>